<evidence type="ECO:0000313" key="15">
    <source>
        <dbReference type="Proteomes" id="UP000001514"/>
    </source>
</evidence>
<evidence type="ECO:0000256" key="5">
    <source>
        <dbReference type="ARBA" id="ARBA00022679"/>
    </source>
</evidence>
<dbReference type="Pfam" id="PF01151">
    <property type="entry name" value="ELO"/>
    <property type="match status" value="1"/>
</dbReference>
<feature type="transmembrane region" description="Helical" evidence="13">
    <location>
        <begin position="172"/>
        <end position="193"/>
    </location>
</feature>
<dbReference type="GO" id="GO:0019367">
    <property type="term" value="P:fatty acid elongation, saturated fatty acid"/>
    <property type="evidence" value="ECO:0000318"/>
    <property type="project" value="GO_Central"/>
</dbReference>
<comment type="similarity">
    <text evidence="2">Belongs to the ELO family.</text>
</comment>
<keyword evidence="15" id="KW-1185">Reference proteome</keyword>
<evidence type="ECO:0000313" key="14">
    <source>
        <dbReference type="EMBL" id="EFJ18881.1"/>
    </source>
</evidence>
<feature type="transmembrane region" description="Helical" evidence="13">
    <location>
        <begin position="214"/>
        <end position="231"/>
    </location>
</feature>
<dbReference type="AlphaFoldDB" id="D8S9U0"/>
<gene>
    <name evidence="14" type="ORF">SELMODRAFT_57757</name>
</gene>
<comment type="subcellular location">
    <subcellularLocation>
        <location evidence="1">Membrane</location>
        <topology evidence="1">Multi-pass membrane protein</topology>
    </subcellularLocation>
</comment>
<keyword evidence="7" id="KW-0276">Fatty acid metabolism</keyword>
<dbReference type="GO" id="GO:0030148">
    <property type="term" value="P:sphingolipid biosynthetic process"/>
    <property type="evidence" value="ECO:0000318"/>
    <property type="project" value="GO_Central"/>
</dbReference>
<evidence type="ECO:0000256" key="8">
    <source>
        <dbReference type="ARBA" id="ARBA00022989"/>
    </source>
</evidence>
<dbReference type="PANTHER" id="PTHR11157">
    <property type="entry name" value="FATTY ACID ACYL TRANSFERASE-RELATED"/>
    <property type="match status" value="1"/>
</dbReference>
<keyword evidence="5" id="KW-0808">Transferase</keyword>
<dbReference type="OrthoDB" id="434092at2759"/>
<evidence type="ECO:0000256" key="10">
    <source>
        <dbReference type="ARBA" id="ARBA00023136"/>
    </source>
</evidence>
<organism evidence="15">
    <name type="scientific">Selaginella moellendorffii</name>
    <name type="common">Spikemoss</name>
    <dbReference type="NCBI Taxonomy" id="88036"/>
    <lineage>
        <taxon>Eukaryota</taxon>
        <taxon>Viridiplantae</taxon>
        <taxon>Streptophyta</taxon>
        <taxon>Embryophyta</taxon>
        <taxon>Tracheophyta</taxon>
        <taxon>Lycopodiopsida</taxon>
        <taxon>Selaginellales</taxon>
        <taxon>Selaginellaceae</taxon>
        <taxon>Selaginella</taxon>
    </lineage>
</organism>
<proteinExistence type="inferred from homology"/>
<comment type="catalytic activity">
    <reaction evidence="12">
        <text>a very-long-chain acyl-CoA + malonyl-CoA + H(+) = a very-long-chain 3-oxoacyl-CoA + CO2 + CoA</text>
        <dbReference type="Rhea" id="RHEA:32727"/>
        <dbReference type="ChEBI" id="CHEBI:15378"/>
        <dbReference type="ChEBI" id="CHEBI:16526"/>
        <dbReference type="ChEBI" id="CHEBI:57287"/>
        <dbReference type="ChEBI" id="CHEBI:57384"/>
        <dbReference type="ChEBI" id="CHEBI:90725"/>
        <dbReference type="ChEBI" id="CHEBI:90736"/>
        <dbReference type="EC" id="2.3.1.199"/>
    </reaction>
</comment>
<dbReference type="GO" id="GO:0042761">
    <property type="term" value="P:very long-chain fatty acid biosynthetic process"/>
    <property type="evidence" value="ECO:0000318"/>
    <property type="project" value="GO_Central"/>
</dbReference>
<dbReference type="EC" id="2.3.1.199" evidence="3"/>
<feature type="transmembrane region" description="Helical" evidence="13">
    <location>
        <begin position="237"/>
        <end position="257"/>
    </location>
</feature>
<evidence type="ECO:0000256" key="11">
    <source>
        <dbReference type="ARBA" id="ARBA00023160"/>
    </source>
</evidence>
<dbReference type="OMA" id="TGQVAMF"/>
<keyword evidence="9" id="KW-0443">Lipid metabolism</keyword>
<evidence type="ECO:0000256" key="3">
    <source>
        <dbReference type="ARBA" id="ARBA00012307"/>
    </source>
</evidence>
<accession>D8S9U0</accession>
<feature type="transmembrane region" description="Helical" evidence="13">
    <location>
        <begin position="30"/>
        <end position="53"/>
    </location>
</feature>
<keyword evidence="4" id="KW-0444">Lipid biosynthesis</keyword>
<feature type="non-terminal residue" evidence="14">
    <location>
        <position position="1"/>
    </location>
</feature>
<keyword evidence="8 13" id="KW-1133">Transmembrane helix</keyword>
<name>D8S9U0_SELML</name>
<dbReference type="GO" id="GO:0034626">
    <property type="term" value="P:fatty acid elongation, polyunsaturated fatty acid"/>
    <property type="evidence" value="ECO:0000318"/>
    <property type="project" value="GO_Central"/>
</dbReference>
<evidence type="ECO:0000256" key="1">
    <source>
        <dbReference type="ARBA" id="ARBA00004141"/>
    </source>
</evidence>
<evidence type="ECO:0000256" key="12">
    <source>
        <dbReference type="ARBA" id="ARBA00047375"/>
    </source>
</evidence>
<dbReference type="Gramene" id="EFJ18881">
    <property type="protein sequence ID" value="EFJ18881"/>
    <property type="gene ID" value="SELMODRAFT_57757"/>
</dbReference>
<dbReference type="PANTHER" id="PTHR11157:SF134">
    <property type="entry name" value="ELONGATION OF FATTY ACIDS PROTEIN 1-RELATED"/>
    <property type="match status" value="1"/>
</dbReference>
<dbReference type="eggNOG" id="KOG3071">
    <property type="taxonomic scope" value="Eukaryota"/>
</dbReference>
<dbReference type="GO" id="GO:0009922">
    <property type="term" value="F:fatty acid elongase activity"/>
    <property type="evidence" value="ECO:0000318"/>
    <property type="project" value="GO_Central"/>
</dbReference>
<dbReference type="GO" id="GO:0034625">
    <property type="term" value="P:fatty acid elongation, monounsaturated fatty acid"/>
    <property type="evidence" value="ECO:0000318"/>
    <property type="project" value="GO_Central"/>
</dbReference>
<keyword evidence="11" id="KW-0275">Fatty acid biosynthesis</keyword>
<protein>
    <recommendedName>
        <fullName evidence="3">very-long-chain 3-oxoacyl-CoA synthase</fullName>
        <ecNumber evidence="3">2.3.1.199</ecNumber>
    </recommendedName>
</protein>
<dbReference type="InterPro" id="IPR002076">
    <property type="entry name" value="ELO_fam"/>
</dbReference>
<dbReference type="PROSITE" id="PS01188">
    <property type="entry name" value="ELO"/>
    <property type="match status" value="1"/>
</dbReference>
<dbReference type="InParanoid" id="D8S9U0"/>
<dbReference type="FunCoup" id="D8S9U0">
    <property type="interactions" value="1279"/>
</dbReference>
<dbReference type="STRING" id="88036.D8S9U0"/>
<evidence type="ECO:0000256" key="9">
    <source>
        <dbReference type="ARBA" id="ARBA00023098"/>
    </source>
</evidence>
<feature type="transmembrane region" description="Helical" evidence="13">
    <location>
        <begin position="147"/>
        <end position="166"/>
    </location>
</feature>
<dbReference type="GO" id="GO:0005789">
    <property type="term" value="C:endoplasmic reticulum membrane"/>
    <property type="evidence" value="ECO:0000318"/>
    <property type="project" value="GO_Central"/>
</dbReference>
<sequence>SVRSSIRYWAAEHPPVARFRWDFNTFGASWTFLVASVPLYLSLVLLLKLLLSFRKRPVPLGPVPVLHNMVLVVGSAAMFIGCLQATVIEIQENRWLWNKKKGLNWLLCFPLGTRSVGRVFFWSYVYYLSKFYELLDTAILILRKKPLTFLHVFHHSTVIVMCFFWLQFTQSLQVIALLTNTGVHVAMYTYYLLCSLGLHPPWKKMVTNLQIYQFLFSFVVSLAMMVLHLGGEGCAGIGAWSFNFGFNIILLMLFANFHSQQY</sequence>
<feature type="non-terminal residue" evidence="14">
    <location>
        <position position="262"/>
    </location>
</feature>
<keyword evidence="6 13" id="KW-0812">Transmembrane</keyword>
<dbReference type="EMBL" id="GL377608">
    <property type="protein sequence ID" value="EFJ18881.1"/>
    <property type="molecule type" value="Genomic_DNA"/>
</dbReference>
<evidence type="ECO:0000256" key="6">
    <source>
        <dbReference type="ARBA" id="ARBA00022692"/>
    </source>
</evidence>
<dbReference type="InterPro" id="IPR030457">
    <property type="entry name" value="ELO_CS"/>
</dbReference>
<feature type="transmembrane region" description="Helical" evidence="13">
    <location>
        <begin position="65"/>
        <end position="88"/>
    </location>
</feature>
<evidence type="ECO:0000256" key="4">
    <source>
        <dbReference type="ARBA" id="ARBA00022516"/>
    </source>
</evidence>
<reference evidence="14 15" key="1">
    <citation type="journal article" date="2011" name="Science">
        <title>The Selaginella genome identifies genetic changes associated with the evolution of vascular plants.</title>
        <authorList>
            <person name="Banks J.A."/>
            <person name="Nishiyama T."/>
            <person name="Hasebe M."/>
            <person name="Bowman J.L."/>
            <person name="Gribskov M."/>
            <person name="dePamphilis C."/>
            <person name="Albert V.A."/>
            <person name="Aono N."/>
            <person name="Aoyama T."/>
            <person name="Ambrose B.A."/>
            <person name="Ashton N.W."/>
            <person name="Axtell M.J."/>
            <person name="Barker E."/>
            <person name="Barker M.S."/>
            <person name="Bennetzen J.L."/>
            <person name="Bonawitz N.D."/>
            <person name="Chapple C."/>
            <person name="Cheng C."/>
            <person name="Correa L.G."/>
            <person name="Dacre M."/>
            <person name="DeBarry J."/>
            <person name="Dreyer I."/>
            <person name="Elias M."/>
            <person name="Engstrom E.M."/>
            <person name="Estelle M."/>
            <person name="Feng L."/>
            <person name="Finet C."/>
            <person name="Floyd S.K."/>
            <person name="Frommer W.B."/>
            <person name="Fujita T."/>
            <person name="Gramzow L."/>
            <person name="Gutensohn M."/>
            <person name="Harholt J."/>
            <person name="Hattori M."/>
            <person name="Heyl A."/>
            <person name="Hirai T."/>
            <person name="Hiwatashi Y."/>
            <person name="Ishikawa M."/>
            <person name="Iwata M."/>
            <person name="Karol K.G."/>
            <person name="Koehler B."/>
            <person name="Kolukisaoglu U."/>
            <person name="Kubo M."/>
            <person name="Kurata T."/>
            <person name="Lalonde S."/>
            <person name="Li K."/>
            <person name="Li Y."/>
            <person name="Litt A."/>
            <person name="Lyons E."/>
            <person name="Manning G."/>
            <person name="Maruyama T."/>
            <person name="Michael T.P."/>
            <person name="Mikami K."/>
            <person name="Miyazaki S."/>
            <person name="Morinaga S."/>
            <person name="Murata T."/>
            <person name="Mueller-Roeber B."/>
            <person name="Nelson D.R."/>
            <person name="Obara M."/>
            <person name="Oguri Y."/>
            <person name="Olmstead R.G."/>
            <person name="Onodera N."/>
            <person name="Petersen B.L."/>
            <person name="Pils B."/>
            <person name="Prigge M."/>
            <person name="Rensing S.A."/>
            <person name="Riano-Pachon D.M."/>
            <person name="Roberts A.W."/>
            <person name="Sato Y."/>
            <person name="Scheller H.V."/>
            <person name="Schulz B."/>
            <person name="Schulz C."/>
            <person name="Shakirov E.V."/>
            <person name="Shibagaki N."/>
            <person name="Shinohara N."/>
            <person name="Shippen D.E."/>
            <person name="Soerensen I."/>
            <person name="Sotooka R."/>
            <person name="Sugimoto N."/>
            <person name="Sugita M."/>
            <person name="Sumikawa N."/>
            <person name="Tanurdzic M."/>
            <person name="Theissen G."/>
            <person name="Ulvskov P."/>
            <person name="Wakazuki S."/>
            <person name="Weng J.K."/>
            <person name="Willats W.W."/>
            <person name="Wipf D."/>
            <person name="Wolf P.G."/>
            <person name="Yang L."/>
            <person name="Zimmer A.D."/>
            <person name="Zhu Q."/>
            <person name="Mitros T."/>
            <person name="Hellsten U."/>
            <person name="Loque D."/>
            <person name="Otillar R."/>
            <person name="Salamov A."/>
            <person name="Schmutz J."/>
            <person name="Shapiro H."/>
            <person name="Lindquist E."/>
            <person name="Lucas S."/>
            <person name="Rokhsar D."/>
            <person name="Grigoriev I.V."/>
        </authorList>
    </citation>
    <scope>NUCLEOTIDE SEQUENCE [LARGE SCALE GENOMIC DNA]</scope>
</reference>
<dbReference type="Proteomes" id="UP000001514">
    <property type="component" value="Unassembled WGS sequence"/>
</dbReference>
<keyword evidence="10 13" id="KW-0472">Membrane</keyword>
<dbReference type="KEGG" id="smo:SELMODRAFT_57757"/>
<evidence type="ECO:0000256" key="7">
    <source>
        <dbReference type="ARBA" id="ARBA00022832"/>
    </source>
</evidence>
<evidence type="ECO:0000256" key="2">
    <source>
        <dbReference type="ARBA" id="ARBA00007263"/>
    </source>
</evidence>
<evidence type="ECO:0000256" key="13">
    <source>
        <dbReference type="SAM" id="Phobius"/>
    </source>
</evidence>
<dbReference type="HOGENOM" id="CLU_048483_6_0_1"/>